<keyword evidence="8 12" id="KW-0862">Zinc</keyword>
<evidence type="ECO:0000313" key="15">
    <source>
        <dbReference type="Ensembl" id="ENSOKIP00005062550.1"/>
    </source>
</evidence>
<keyword evidence="16" id="KW-1185">Reference proteome</keyword>
<dbReference type="AlphaFoldDB" id="A0A8C7HRP9"/>
<dbReference type="PROSITE" id="PS51800">
    <property type="entry name" value="ZF_CHHC_U11_48K"/>
    <property type="match status" value="1"/>
</dbReference>
<name>A0A8C7HRP9_ONCKI</name>
<evidence type="ECO:0000256" key="7">
    <source>
        <dbReference type="ARBA" id="ARBA00022771"/>
    </source>
</evidence>
<keyword evidence="2 12" id="KW-0489">Methyltransferase</keyword>
<evidence type="ECO:0000259" key="14">
    <source>
        <dbReference type="PROSITE" id="PS51800"/>
    </source>
</evidence>
<keyword evidence="4 12" id="KW-0949">S-adenosyl-L-methionine</keyword>
<dbReference type="EC" id="2.1.1.225" evidence="12"/>
<dbReference type="Ensembl" id="ENSOKIT00005066471.1">
    <property type="protein sequence ID" value="ENSOKIP00005062550.1"/>
    <property type="gene ID" value="ENSOKIG00005026809.1"/>
</dbReference>
<evidence type="ECO:0000256" key="5">
    <source>
        <dbReference type="ARBA" id="ARBA00022694"/>
    </source>
</evidence>
<evidence type="ECO:0000256" key="13">
    <source>
        <dbReference type="SAM" id="MobiDB-lite"/>
    </source>
</evidence>
<evidence type="ECO:0000256" key="4">
    <source>
        <dbReference type="ARBA" id="ARBA00022691"/>
    </source>
</evidence>
<dbReference type="Pfam" id="PF05253">
    <property type="entry name" value="zf-U11-48K"/>
    <property type="match status" value="1"/>
</dbReference>
<reference evidence="15" key="2">
    <citation type="submission" date="2025-09" db="UniProtKB">
        <authorList>
            <consortium name="Ensembl"/>
        </authorList>
    </citation>
    <scope>IDENTIFICATION</scope>
</reference>
<evidence type="ECO:0000256" key="3">
    <source>
        <dbReference type="ARBA" id="ARBA00022679"/>
    </source>
</evidence>
<sequence length="484" mass="53927">MEVPTADGVSAPLPGRCAFYVEKKKRYCKMIVGSGKAYCGEHANAEKDCEKKRIPCPLDPKHTVFEDLLAKHLKKCNSREKPKPLFYVQDINAGPAIVEDTPKDEVPLSDRSKAELNLLIKKLKTAVKGFKCKHEENIQSHPALHEALNDPKNGDSAFKHLKQQASLLGNMEDLHLLGPNRCFVEFGAGKGKLSHWIHVALKAYDDIHFLLVERSSARFKVDGKHQNSDTKFERLQVDIQHLDLRQVPLLQEKGLPVVGVGKHLCGAATDLALQCLLGSLETAPHGIKDQPPSKRSKLQQQPGESTGPELQPIPRVAGETAAGQELRVGGVAIALCCHHRCDWRHYVGKEFFKEKGLGASEFAAFLRMSSWATCGSRQATQTSPPQGQTDQTFEEEEHEATEEAELDSLEGVLNAEDREHIGRLCKLLIDQGRVHFLQQKGFDSRLLYYTSSDVSLENVLLTALPASRPRKQETCLQLQKTLHW</sequence>
<dbReference type="Proteomes" id="UP000694557">
    <property type="component" value="Unassembled WGS sequence"/>
</dbReference>
<gene>
    <name evidence="15" type="primary">TRMT13</name>
    <name evidence="15" type="synonym">trmt13</name>
</gene>
<keyword evidence="3 12" id="KW-0808">Transferase</keyword>
<keyword evidence="7 12" id="KW-0863">Zinc-finger</keyword>
<comment type="function">
    <text evidence="12">tRNA methylase which 2'-O-methylates cytidine(4) in tRNA(Pro) and tRNA(Gly)(GCC), and adenosine(4) in tRNA(His).</text>
</comment>
<evidence type="ECO:0000313" key="16">
    <source>
        <dbReference type="Proteomes" id="UP000694557"/>
    </source>
</evidence>
<comment type="catalytic activity">
    <reaction evidence="11 12">
        <text>adenosine(4) in tRNA(His) + S-adenosyl-L-methionine = 2'-O-methyladenosine(4) in tRNA(His) + S-adenosyl-L-homocysteine + H(+)</text>
        <dbReference type="Rhea" id="RHEA:43196"/>
        <dbReference type="Rhea" id="RHEA-COMP:10401"/>
        <dbReference type="Rhea" id="RHEA-COMP:10402"/>
        <dbReference type="ChEBI" id="CHEBI:15378"/>
        <dbReference type="ChEBI" id="CHEBI:57856"/>
        <dbReference type="ChEBI" id="CHEBI:59789"/>
        <dbReference type="ChEBI" id="CHEBI:74411"/>
        <dbReference type="ChEBI" id="CHEBI:74477"/>
        <dbReference type="EC" id="2.1.1.225"/>
    </reaction>
</comment>
<comment type="catalytic activity">
    <reaction evidence="10 12">
        <text>cytidine(4) in tRNA(Gly)(GCC) + S-adenosyl-L-methionine = 2'-O-methylcytidine(4) in tRNA(Gly)(GCC) + S-adenosyl-L-homocysteine + H(+)</text>
        <dbReference type="Rhea" id="RHEA:43192"/>
        <dbReference type="Rhea" id="RHEA-COMP:10399"/>
        <dbReference type="Rhea" id="RHEA-COMP:10400"/>
        <dbReference type="ChEBI" id="CHEBI:15378"/>
        <dbReference type="ChEBI" id="CHEBI:57856"/>
        <dbReference type="ChEBI" id="CHEBI:59789"/>
        <dbReference type="ChEBI" id="CHEBI:74495"/>
        <dbReference type="ChEBI" id="CHEBI:82748"/>
        <dbReference type="EC" id="2.1.1.225"/>
    </reaction>
</comment>
<evidence type="ECO:0000256" key="6">
    <source>
        <dbReference type="ARBA" id="ARBA00022723"/>
    </source>
</evidence>
<evidence type="ECO:0000256" key="12">
    <source>
        <dbReference type="RuleBase" id="RU367103"/>
    </source>
</evidence>
<dbReference type="GO" id="GO:0008270">
    <property type="term" value="F:zinc ion binding"/>
    <property type="evidence" value="ECO:0007669"/>
    <property type="project" value="UniProtKB-KW"/>
</dbReference>
<feature type="domain" description="CHHC U11-48K-type" evidence="14">
    <location>
        <begin position="53"/>
        <end position="80"/>
    </location>
</feature>
<feature type="region of interest" description="Disordered" evidence="13">
    <location>
        <begin position="376"/>
        <end position="395"/>
    </location>
</feature>
<feature type="compositionally biased region" description="Polar residues" evidence="13">
    <location>
        <begin position="376"/>
        <end position="391"/>
    </location>
</feature>
<comment type="similarity">
    <text evidence="1 12">Belongs to the methyltransferase TRM13 family.</text>
</comment>
<evidence type="ECO:0000256" key="11">
    <source>
        <dbReference type="ARBA" id="ARBA00049393"/>
    </source>
</evidence>
<evidence type="ECO:0000256" key="9">
    <source>
        <dbReference type="ARBA" id="ARBA00048165"/>
    </source>
</evidence>
<accession>A0A8C7HRP9</accession>
<dbReference type="InterPro" id="IPR022776">
    <property type="entry name" value="TRM13/UPF0224_CHHC_Znf_dom"/>
</dbReference>
<dbReference type="GO" id="GO:0030488">
    <property type="term" value="P:tRNA methylation"/>
    <property type="evidence" value="ECO:0007669"/>
    <property type="project" value="InterPro"/>
</dbReference>
<organism evidence="15 16">
    <name type="scientific">Oncorhynchus kisutch</name>
    <name type="common">Coho salmon</name>
    <name type="synonym">Salmo kisutch</name>
    <dbReference type="NCBI Taxonomy" id="8019"/>
    <lineage>
        <taxon>Eukaryota</taxon>
        <taxon>Metazoa</taxon>
        <taxon>Chordata</taxon>
        <taxon>Craniata</taxon>
        <taxon>Vertebrata</taxon>
        <taxon>Euteleostomi</taxon>
        <taxon>Actinopterygii</taxon>
        <taxon>Neopterygii</taxon>
        <taxon>Teleostei</taxon>
        <taxon>Protacanthopterygii</taxon>
        <taxon>Salmoniformes</taxon>
        <taxon>Salmonidae</taxon>
        <taxon>Salmoninae</taxon>
        <taxon>Oncorhynchus</taxon>
    </lineage>
</organism>
<dbReference type="PANTHER" id="PTHR12998">
    <property type="entry name" value="TRNA:M(4)X MODIFICATION ENZYME TRM13 HOMOLOG"/>
    <property type="match status" value="1"/>
</dbReference>
<dbReference type="Pfam" id="PF11722">
    <property type="entry name" value="zf-TRM13_CCCH"/>
    <property type="match status" value="1"/>
</dbReference>
<protein>
    <recommendedName>
        <fullName evidence="12">tRNA:m(4)X modification enzyme TRM13</fullName>
        <ecNumber evidence="12">2.1.1.225</ecNumber>
    </recommendedName>
</protein>
<reference evidence="15" key="1">
    <citation type="submission" date="2025-08" db="UniProtKB">
        <authorList>
            <consortium name="Ensembl"/>
        </authorList>
    </citation>
    <scope>IDENTIFICATION</scope>
</reference>
<dbReference type="GO" id="GO:0106050">
    <property type="term" value="F:tRNA 2'-O-methyltransferase activity"/>
    <property type="evidence" value="ECO:0007669"/>
    <property type="project" value="UniProtKB-UniRule"/>
</dbReference>
<dbReference type="Pfam" id="PF05206">
    <property type="entry name" value="TRM13"/>
    <property type="match status" value="1"/>
</dbReference>
<dbReference type="GeneTree" id="ENSGT00390000003182"/>
<feature type="region of interest" description="Disordered" evidence="13">
    <location>
        <begin position="285"/>
        <end position="314"/>
    </location>
</feature>
<evidence type="ECO:0000256" key="1">
    <source>
        <dbReference type="ARBA" id="ARBA00005265"/>
    </source>
</evidence>
<comment type="catalytic activity">
    <reaction evidence="9 12">
        <text>cytidine(4) in tRNA(Pro) + S-adenosyl-L-methionine = 2'-O-methylcytidine(4) in tRNA(Pro) + S-adenosyl-L-homocysteine + H(+)</text>
        <dbReference type="Rhea" id="RHEA:32767"/>
        <dbReference type="Rhea" id="RHEA-COMP:10397"/>
        <dbReference type="Rhea" id="RHEA-COMP:10398"/>
        <dbReference type="ChEBI" id="CHEBI:15378"/>
        <dbReference type="ChEBI" id="CHEBI:57856"/>
        <dbReference type="ChEBI" id="CHEBI:59789"/>
        <dbReference type="ChEBI" id="CHEBI:74495"/>
        <dbReference type="ChEBI" id="CHEBI:82748"/>
        <dbReference type="EC" id="2.1.1.225"/>
    </reaction>
</comment>
<proteinExistence type="inferred from homology"/>
<dbReference type="InterPro" id="IPR007871">
    <property type="entry name" value="Methyltransferase_TRM13"/>
</dbReference>
<dbReference type="PANTHER" id="PTHR12998:SF0">
    <property type="entry name" value="TRNA:M(4)X MODIFICATION ENZYME TRM13 HOMOLOG"/>
    <property type="match status" value="1"/>
</dbReference>
<evidence type="ECO:0000256" key="10">
    <source>
        <dbReference type="ARBA" id="ARBA00048635"/>
    </source>
</evidence>
<keyword evidence="6 12" id="KW-0479">Metal-binding</keyword>
<dbReference type="InterPro" id="IPR021721">
    <property type="entry name" value="Znf_CCCH-type_TRM13"/>
</dbReference>
<keyword evidence="5 12" id="KW-0819">tRNA processing</keyword>
<evidence type="ECO:0000256" key="2">
    <source>
        <dbReference type="ARBA" id="ARBA00022603"/>
    </source>
</evidence>
<dbReference type="InterPro" id="IPR039044">
    <property type="entry name" value="Trm13"/>
</dbReference>
<evidence type="ECO:0000256" key="8">
    <source>
        <dbReference type="ARBA" id="ARBA00022833"/>
    </source>
</evidence>